<comment type="subcellular location">
    <subcellularLocation>
        <location evidence="1">Membrane</location>
        <topology evidence="1">Multi-pass membrane protein</topology>
    </subcellularLocation>
</comment>
<keyword evidence="2 5" id="KW-0812">Transmembrane</keyword>
<evidence type="ECO:0000313" key="8">
    <source>
        <dbReference type="Proteomes" id="UP000187429"/>
    </source>
</evidence>
<dbReference type="PANTHER" id="PTHR43310">
    <property type="entry name" value="SULFATE TRANSPORTER YBAR-RELATED"/>
    <property type="match status" value="1"/>
</dbReference>
<dbReference type="InterPro" id="IPR052706">
    <property type="entry name" value="Membrane-Transporter-like"/>
</dbReference>
<feature type="transmembrane region" description="Helical" evidence="5">
    <location>
        <begin position="171"/>
        <end position="199"/>
    </location>
</feature>
<dbReference type="InterPro" id="IPR011547">
    <property type="entry name" value="SLC26A/SulP_dom"/>
</dbReference>
<feature type="transmembrane region" description="Helical" evidence="5">
    <location>
        <begin position="119"/>
        <end position="151"/>
    </location>
</feature>
<name>A0A1R1YQ64_9FUNG</name>
<evidence type="ECO:0000256" key="5">
    <source>
        <dbReference type="SAM" id="Phobius"/>
    </source>
</evidence>
<evidence type="ECO:0000313" key="7">
    <source>
        <dbReference type="EMBL" id="OMJ29034.1"/>
    </source>
</evidence>
<feature type="transmembrane region" description="Helical" evidence="5">
    <location>
        <begin position="77"/>
        <end position="98"/>
    </location>
</feature>
<proteinExistence type="predicted"/>
<keyword evidence="4 5" id="KW-0472">Membrane</keyword>
<dbReference type="Proteomes" id="UP000187429">
    <property type="component" value="Unassembled WGS sequence"/>
</dbReference>
<comment type="caution">
    <text evidence="7">The sequence shown here is derived from an EMBL/GenBank/DDBJ whole genome shotgun (WGS) entry which is preliminary data.</text>
</comment>
<sequence>MNDLRKSGWFFSIPESNLPFYGYIGMFDFKNTDWYAVWKTVPTMIGLAFFGILHVPINVPSLSVSVGLDNLDMNRELFAHGISNLISGVFGSFQNYLVYSNSILFYRSGGDSRLAGMMLAIATFFIMAFGASYLGYIPTVVVGMLIFHLGIELLKESLYDTWGVVSPIEYFTILVVVFCMALIGFNEGIFIGLFGYLVFIGWKFY</sequence>
<feature type="domain" description="SLC26A/SulP transporter" evidence="6">
    <location>
        <begin position="27"/>
        <end position="175"/>
    </location>
</feature>
<dbReference type="OrthoDB" id="409725at2759"/>
<dbReference type="EMBL" id="LSSM01000401">
    <property type="protein sequence ID" value="OMJ29034.1"/>
    <property type="molecule type" value="Genomic_DNA"/>
</dbReference>
<dbReference type="GO" id="GO:0016020">
    <property type="term" value="C:membrane"/>
    <property type="evidence" value="ECO:0007669"/>
    <property type="project" value="UniProtKB-SubCell"/>
</dbReference>
<dbReference type="PANTHER" id="PTHR43310:SF4">
    <property type="entry name" value="AFR304WP"/>
    <property type="match status" value="1"/>
</dbReference>
<organism evidence="7 8">
    <name type="scientific">Smittium culicis</name>
    <dbReference type="NCBI Taxonomy" id="133412"/>
    <lineage>
        <taxon>Eukaryota</taxon>
        <taxon>Fungi</taxon>
        <taxon>Fungi incertae sedis</taxon>
        <taxon>Zoopagomycota</taxon>
        <taxon>Kickxellomycotina</taxon>
        <taxon>Harpellomycetes</taxon>
        <taxon>Harpellales</taxon>
        <taxon>Legeriomycetaceae</taxon>
        <taxon>Smittium</taxon>
    </lineage>
</organism>
<protein>
    <recommendedName>
        <fullName evidence="6">SLC26A/SulP transporter domain-containing protein</fullName>
    </recommendedName>
</protein>
<dbReference type="Pfam" id="PF00916">
    <property type="entry name" value="Sulfate_transp"/>
    <property type="match status" value="1"/>
</dbReference>
<keyword evidence="3 5" id="KW-1133">Transmembrane helix</keyword>
<keyword evidence="8" id="KW-1185">Reference proteome</keyword>
<evidence type="ECO:0000256" key="2">
    <source>
        <dbReference type="ARBA" id="ARBA00022692"/>
    </source>
</evidence>
<accession>A0A1R1YQ64</accession>
<evidence type="ECO:0000259" key="6">
    <source>
        <dbReference type="Pfam" id="PF00916"/>
    </source>
</evidence>
<feature type="transmembrane region" description="Helical" evidence="5">
    <location>
        <begin position="36"/>
        <end position="57"/>
    </location>
</feature>
<evidence type="ECO:0000256" key="4">
    <source>
        <dbReference type="ARBA" id="ARBA00023136"/>
    </source>
</evidence>
<evidence type="ECO:0000256" key="3">
    <source>
        <dbReference type="ARBA" id="ARBA00022989"/>
    </source>
</evidence>
<reference evidence="8" key="1">
    <citation type="submission" date="2017-01" db="EMBL/GenBank/DDBJ databases">
        <authorList>
            <person name="Wang Y."/>
            <person name="White M."/>
            <person name="Kvist S."/>
            <person name="Moncalvo J.-M."/>
        </authorList>
    </citation>
    <scope>NUCLEOTIDE SEQUENCE [LARGE SCALE GENOMIC DNA]</scope>
    <source>
        <strain evidence="8">ID-206-W2</strain>
    </source>
</reference>
<evidence type="ECO:0000256" key="1">
    <source>
        <dbReference type="ARBA" id="ARBA00004141"/>
    </source>
</evidence>
<dbReference type="AlphaFoldDB" id="A0A1R1YQ64"/>
<gene>
    <name evidence="7" type="ORF">AYI69_g1470</name>
</gene>